<evidence type="ECO:0000256" key="1">
    <source>
        <dbReference type="SAM" id="MobiDB-lite"/>
    </source>
</evidence>
<comment type="caution">
    <text evidence="2">The sequence shown here is derived from an EMBL/GenBank/DDBJ whole genome shotgun (WGS) entry which is preliminary data.</text>
</comment>
<accession>A0AA88SU92</accession>
<organism evidence="2 3">
    <name type="scientific">Tachysurus vachellii</name>
    <name type="common">Darkbarbel catfish</name>
    <name type="synonym">Pelteobagrus vachellii</name>
    <dbReference type="NCBI Taxonomy" id="175792"/>
    <lineage>
        <taxon>Eukaryota</taxon>
        <taxon>Metazoa</taxon>
        <taxon>Chordata</taxon>
        <taxon>Craniata</taxon>
        <taxon>Vertebrata</taxon>
        <taxon>Euteleostomi</taxon>
        <taxon>Actinopterygii</taxon>
        <taxon>Neopterygii</taxon>
        <taxon>Teleostei</taxon>
        <taxon>Ostariophysi</taxon>
        <taxon>Siluriformes</taxon>
        <taxon>Bagridae</taxon>
        <taxon>Tachysurus</taxon>
    </lineage>
</organism>
<sequence length="104" mass="11038">MTGRMRTLYEKRTCPGHNTTSKSTMGAPQASYLEHRTAQYSTPCGHKLARAQQPAGNRLGVNELIEAPGAAPETQALLASLAQPEHTESPTKTALMPLPGSNGP</sequence>
<dbReference type="Proteomes" id="UP001187315">
    <property type="component" value="Unassembled WGS sequence"/>
</dbReference>
<name>A0AA88SU92_TACVA</name>
<feature type="region of interest" description="Disordered" evidence="1">
    <location>
        <begin position="82"/>
        <end position="104"/>
    </location>
</feature>
<proteinExistence type="predicted"/>
<feature type="region of interest" description="Disordered" evidence="1">
    <location>
        <begin position="1"/>
        <end position="28"/>
    </location>
</feature>
<dbReference type="AlphaFoldDB" id="A0AA88SU92"/>
<evidence type="ECO:0000313" key="2">
    <source>
        <dbReference type="EMBL" id="KAK2850275.1"/>
    </source>
</evidence>
<dbReference type="EMBL" id="JAVHJS010000008">
    <property type="protein sequence ID" value="KAK2850275.1"/>
    <property type="molecule type" value="Genomic_DNA"/>
</dbReference>
<protein>
    <submittedName>
        <fullName evidence="2">Uncharacterized protein</fullName>
    </submittedName>
</protein>
<evidence type="ECO:0000313" key="3">
    <source>
        <dbReference type="Proteomes" id="UP001187315"/>
    </source>
</evidence>
<reference evidence="2" key="1">
    <citation type="submission" date="2023-08" db="EMBL/GenBank/DDBJ databases">
        <title>Pelteobagrus vachellii genome.</title>
        <authorList>
            <person name="Liu H."/>
        </authorList>
    </citation>
    <scope>NUCLEOTIDE SEQUENCE</scope>
    <source>
        <strain evidence="2">PRFRI_2022a</strain>
        <tissue evidence="2">Muscle</tissue>
    </source>
</reference>
<keyword evidence="3" id="KW-1185">Reference proteome</keyword>
<gene>
    <name evidence="2" type="ORF">Q7C36_009058</name>
</gene>
<feature type="compositionally biased region" description="Polar residues" evidence="1">
    <location>
        <begin position="16"/>
        <end position="26"/>
    </location>
</feature>